<organism evidence="3 4">
    <name type="scientific">Anaerospora hongkongensis</name>
    <dbReference type="NCBI Taxonomy" id="244830"/>
    <lineage>
        <taxon>Bacteria</taxon>
        <taxon>Bacillati</taxon>
        <taxon>Bacillota</taxon>
        <taxon>Negativicutes</taxon>
        <taxon>Selenomonadales</taxon>
        <taxon>Sporomusaceae</taxon>
        <taxon>Anaerospora</taxon>
    </lineage>
</organism>
<evidence type="ECO:0000256" key="1">
    <source>
        <dbReference type="SAM" id="MobiDB-lite"/>
    </source>
</evidence>
<gene>
    <name evidence="3" type="ORF">EV210_104205</name>
</gene>
<feature type="compositionally biased region" description="Basic and acidic residues" evidence="1">
    <location>
        <begin position="72"/>
        <end position="90"/>
    </location>
</feature>
<feature type="compositionally biased region" description="Low complexity" evidence="1">
    <location>
        <begin position="49"/>
        <end position="66"/>
    </location>
</feature>
<keyword evidence="2" id="KW-0732">Signal</keyword>
<evidence type="ECO:0008006" key="5">
    <source>
        <dbReference type="Google" id="ProtNLM"/>
    </source>
</evidence>
<dbReference type="EMBL" id="SLUI01000004">
    <property type="protein sequence ID" value="TCL38236.1"/>
    <property type="molecule type" value="Genomic_DNA"/>
</dbReference>
<evidence type="ECO:0000313" key="4">
    <source>
        <dbReference type="Proteomes" id="UP000295063"/>
    </source>
</evidence>
<feature type="region of interest" description="Disordered" evidence="1">
    <location>
        <begin position="49"/>
        <end position="117"/>
    </location>
</feature>
<name>A0A4R1Q1R2_9FIRM</name>
<dbReference type="Proteomes" id="UP000295063">
    <property type="component" value="Unassembled WGS sequence"/>
</dbReference>
<sequence length="408" mass="44835">MRQNTRRKALKKKYKRIVAAMAGAAVMSSAMLPMVSAASVQNALTPAAGENTTATTEAQQTTAKAPVTDTSTTKKPDREKRPDPKEEAPKPKPATSPVKAAREQAAARGYDTHGADFSLQSSTKTEATVIMRTDDGKEYRIKLNADSSGEWKVQQITKISDRGDRDHTTANPVTIVKANAARYGFDVYRDSFTLLSKTTNKATVQVHHAGGQTFKVDLERNGSSWVITTIRGIGNMNYPATYIPASMFTQKTVIAAPVVDPSNQKVLFQTKDFSGWKWNERDYPTNMHFGIFTRDPRLGDSVTLPDEVLRSLSSINYNRQMVFYANLGTVAYNGYGIGIEKVSQSGNSLFITVRTKSPTLTGASLTASKLYDYVPINKNAVDFTKPVHVSFITPEGTALSWYTFMPQS</sequence>
<accession>A0A4R1Q1R2</accession>
<feature type="signal peptide" evidence="2">
    <location>
        <begin position="1"/>
        <end position="37"/>
    </location>
</feature>
<keyword evidence="4" id="KW-1185">Reference proteome</keyword>
<protein>
    <recommendedName>
        <fullName evidence="5">Protease stability complex PrcB-like protein</fullName>
    </recommendedName>
</protein>
<dbReference type="RefSeq" id="WP_132077916.1">
    <property type="nucleotide sequence ID" value="NZ_SLUI01000004.1"/>
</dbReference>
<dbReference type="OrthoDB" id="1676590at2"/>
<dbReference type="AlphaFoldDB" id="A0A4R1Q1R2"/>
<comment type="caution">
    <text evidence="3">The sequence shown here is derived from an EMBL/GenBank/DDBJ whole genome shotgun (WGS) entry which is preliminary data.</text>
</comment>
<feature type="chain" id="PRO_5020750174" description="Protease stability complex PrcB-like protein" evidence="2">
    <location>
        <begin position="38"/>
        <end position="408"/>
    </location>
</feature>
<reference evidence="3 4" key="1">
    <citation type="submission" date="2019-03" db="EMBL/GenBank/DDBJ databases">
        <title>Genomic Encyclopedia of Type Strains, Phase IV (KMG-IV): sequencing the most valuable type-strain genomes for metagenomic binning, comparative biology and taxonomic classification.</title>
        <authorList>
            <person name="Goeker M."/>
        </authorList>
    </citation>
    <scope>NUCLEOTIDE SEQUENCE [LARGE SCALE GENOMIC DNA]</scope>
    <source>
        <strain evidence="3 4">DSM 15969</strain>
    </source>
</reference>
<evidence type="ECO:0000313" key="3">
    <source>
        <dbReference type="EMBL" id="TCL38236.1"/>
    </source>
</evidence>
<proteinExistence type="predicted"/>
<evidence type="ECO:0000256" key="2">
    <source>
        <dbReference type="SAM" id="SignalP"/>
    </source>
</evidence>